<dbReference type="Proteomes" id="UP000298585">
    <property type="component" value="Chromosome"/>
</dbReference>
<dbReference type="SUPFAM" id="SSF54611">
    <property type="entry name" value="SecB-like"/>
    <property type="match status" value="1"/>
</dbReference>
<dbReference type="OrthoDB" id="9795145at2"/>
<evidence type="ECO:0000256" key="1">
    <source>
        <dbReference type="ARBA" id="ARBA00009990"/>
    </source>
</evidence>
<dbReference type="GO" id="GO:0051262">
    <property type="term" value="P:protein tetramerization"/>
    <property type="evidence" value="ECO:0007669"/>
    <property type="project" value="InterPro"/>
</dbReference>
<keyword evidence="2 5" id="KW-0813">Transport</keyword>
<evidence type="ECO:0000313" key="7">
    <source>
        <dbReference type="Proteomes" id="UP000298585"/>
    </source>
</evidence>
<dbReference type="PRINTS" id="PR01594">
    <property type="entry name" value="SECBCHAPRONE"/>
</dbReference>
<dbReference type="GO" id="GO:0005737">
    <property type="term" value="C:cytoplasm"/>
    <property type="evidence" value="ECO:0007669"/>
    <property type="project" value="UniProtKB-SubCell"/>
</dbReference>
<dbReference type="NCBIfam" id="NF004393">
    <property type="entry name" value="PRK05751.1-4"/>
    <property type="match status" value="1"/>
</dbReference>
<dbReference type="AlphaFoldDB" id="A0A4D6Y7L3"/>
<comment type="subcellular location">
    <subcellularLocation>
        <location evidence="5">Cytoplasm</location>
    </subcellularLocation>
</comment>
<accession>A0A4D6Y7L3</accession>
<keyword evidence="5" id="KW-0963">Cytoplasm</keyword>
<reference evidence="6 7" key="2">
    <citation type="submission" date="2019-05" db="EMBL/GenBank/DDBJ databases">
        <title>Genome evolution of the obligate endosymbiont Buchnera aphidicola.</title>
        <authorList>
            <person name="Moran N.A."/>
        </authorList>
    </citation>
    <scope>NUCLEOTIDE SEQUENCE [LARGE SCALE GENOMIC DNA]</scope>
    <source>
        <strain evidence="6 7">Sav</strain>
    </source>
</reference>
<evidence type="ECO:0000256" key="2">
    <source>
        <dbReference type="ARBA" id="ARBA00022448"/>
    </source>
</evidence>
<dbReference type="InterPro" id="IPR003708">
    <property type="entry name" value="SecB"/>
</dbReference>
<dbReference type="GO" id="GO:0006457">
    <property type="term" value="P:protein folding"/>
    <property type="evidence" value="ECO:0007669"/>
    <property type="project" value="UniProtKB-UniRule"/>
</dbReference>
<evidence type="ECO:0000313" key="6">
    <source>
        <dbReference type="EMBL" id="QCI25289.1"/>
    </source>
</evidence>
<name>A0A4D6Y7L3_9GAMM</name>
<sequence length="153" mass="17908">MLEEKKKQESFEIQRIYIKDASFEAPHTPNIFHINWAPMIKFNLNTSAKKIEKNIFEVILKIRVAVKIKEDLVFLCDVDQAGIFFISNLNEEKLKHCLYSYCPNILFPYARSCISNLISYGSFPQINLAPINFDALYHDHIKSEKKHTQNNEL</sequence>
<dbReference type="NCBIfam" id="TIGR00809">
    <property type="entry name" value="secB"/>
    <property type="match status" value="1"/>
</dbReference>
<reference evidence="6 7" key="1">
    <citation type="submission" date="2018-12" db="EMBL/GenBank/DDBJ databases">
        <authorList>
            <person name="Chong R.A."/>
        </authorList>
    </citation>
    <scope>NUCLEOTIDE SEQUENCE [LARGE SCALE GENOMIC DNA]</scope>
    <source>
        <strain evidence="6 7">Sav</strain>
    </source>
</reference>
<dbReference type="PANTHER" id="PTHR36918:SF1">
    <property type="entry name" value="PROTEIN-EXPORT PROTEIN SECB"/>
    <property type="match status" value="1"/>
</dbReference>
<keyword evidence="5" id="KW-0143">Chaperone</keyword>
<dbReference type="InterPro" id="IPR035958">
    <property type="entry name" value="SecB-like_sf"/>
</dbReference>
<dbReference type="GO" id="GO:0051082">
    <property type="term" value="F:unfolded protein binding"/>
    <property type="evidence" value="ECO:0007669"/>
    <property type="project" value="InterPro"/>
</dbReference>
<evidence type="ECO:0000256" key="3">
    <source>
        <dbReference type="ARBA" id="ARBA00022927"/>
    </source>
</evidence>
<proteinExistence type="inferred from homology"/>
<keyword evidence="3 5" id="KW-0653">Protein transport</keyword>
<keyword evidence="4 5" id="KW-0811">Translocation</keyword>
<dbReference type="HAMAP" id="MF_00821">
    <property type="entry name" value="SecB"/>
    <property type="match status" value="1"/>
</dbReference>
<dbReference type="PANTHER" id="PTHR36918">
    <property type="match status" value="1"/>
</dbReference>
<organism evidence="6 7">
    <name type="scientific">Buchnera aphidicola</name>
    <name type="common">Sitobion avenae</name>
    <dbReference type="NCBI Taxonomy" id="571428"/>
    <lineage>
        <taxon>Bacteria</taxon>
        <taxon>Pseudomonadati</taxon>
        <taxon>Pseudomonadota</taxon>
        <taxon>Gammaproteobacteria</taxon>
        <taxon>Enterobacterales</taxon>
        <taxon>Erwiniaceae</taxon>
        <taxon>Buchnera</taxon>
    </lineage>
</organism>
<dbReference type="Gene3D" id="3.10.420.10">
    <property type="entry name" value="SecB-like"/>
    <property type="match status" value="1"/>
</dbReference>
<comment type="similarity">
    <text evidence="1 5">Belongs to the SecB family.</text>
</comment>
<comment type="subunit">
    <text evidence="5">Homotetramer, a dimer of dimers. One homotetramer interacts with 1 SecA dimer.</text>
</comment>
<dbReference type="Pfam" id="PF02556">
    <property type="entry name" value="SecB"/>
    <property type="match status" value="1"/>
</dbReference>
<dbReference type="RefSeq" id="WP_158337949.1">
    <property type="nucleotide sequence ID" value="NZ_CP034855.1"/>
</dbReference>
<dbReference type="GO" id="GO:0015031">
    <property type="term" value="P:protein transport"/>
    <property type="evidence" value="ECO:0007669"/>
    <property type="project" value="UniProtKB-UniRule"/>
</dbReference>
<protein>
    <recommendedName>
        <fullName evidence="5">Protein-export protein SecB</fullName>
    </recommendedName>
</protein>
<dbReference type="EMBL" id="CP034855">
    <property type="protein sequence ID" value="QCI25289.1"/>
    <property type="molecule type" value="Genomic_DNA"/>
</dbReference>
<gene>
    <name evidence="5 6" type="primary">secB</name>
    <name evidence="6" type="ORF">D9V77_00265</name>
</gene>
<evidence type="ECO:0000256" key="4">
    <source>
        <dbReference type="ARBA" id="ARBA00023010"/>
    </source>
</evidence>
<evidence type="ECO:0000256" key="5">
    <source>
        <dbReference type="HAMAP-Rule" id="MF_00821"/>
    </source>
</evidence>
<comment type="function">
    <text evidence="5">One of the proteins required for the normal export of preproteins out of the cell cytoplasm. It is a molecular chaperone that binds to a subset of precursor proteins, maintaining them in a translocation-competent state. It also specifically binds to its receptor SecA.</text>
</comment>